<evidence type="ECO:0000313" key="1">
    <source>
        <dbReference type="EMBL" id="NBC72659.1"/>
    </source>
</evidence>
<organism evidence="1 2">
    <name type="scientific">Paenibacillus sacheonensis</name>
    <dbReference type="NCBI Taxonomy" id="742054"/>
    <lineage>
        <taxon>Bacteria</taxon>
        <taxon>Bacillati</taxon>
        <taxon>Bacillota</taxon>
        <taxon>Bacilli</taxon>
        <taxon>Bacillales</taxon>
        <taxon>Paenibacillaceae</taxon>
        <taxon>Paenibacillus</taxon>
    </lineage>
</organism>
<dbReference type="Proteomes" id="UP000558113">
    <property type="component" value="Unassembled WGS sequence"/>
</dbReference>
<gene>
    <name evidence="1" type="ORF">GT003_27055</name>
</gene>
<keyword evidence="2" id="KW-1185">Reference proteome</keyword>
<dbReference type="AlphaFoldDB" id="A0A7X4YWD1"/>
<name>A0A7X4YWD1_9BACL</name>
<accession>A0A7X4YWD1</accession>
<protein>
    <submittedName>
        <fullName evidence="1">Uncharacterized protein</fullName>
    </submittedName>
</protein>
<proteinExistence type="predicted"/>
<dbReference type="EMBL" id="JAAAMU010000021">
    <property type="protein sequence ID" value="NBC72659.1"/>
    <property type="molecule type" value="Genomic_DNA"/>
</dbReference>
<comment type="caution">
    <text evidence="1">The sequence shown here is derived from an EMBL/GenBank/DDBJ whole genome shotgun (WGS) entry which is preliminary data.</text>
</comment>
<dbReference type="RefSeq" id="WP_161703871.1">
    <property type="nucleotide sequence ID" value="NZ_JAAAMU010000021.1"/>
</dbReference>
<evidence type="ECO:0000313" key="2">
    <source>
        <dbReference type="Proteomes" id="UP000558113"/>
    </source>
</evidence>
<reference evidence="1 2" key="1">
    <citation type="submission" date="2020-01" db="EMBL/GenBank/DDBJ databases">
        <title>Paenibacillus soybeanensis sp. nov. isolated from the nodules of soybean (Glycine max(L.) Merr).</title>
        <authorList>
            <person name="Wang H."/>
        </authorList>
    </citation>
    <scope>NUCLEOTIDE SEQUENCE [LARGE SCALE GENOMIC DNA]</scope>
    <source>
        <strain evidence="1 2">DSM 23054</strain>
    </source>
</reference>
<sequence>MAIAHGDANVEADTDVAAVAEYARDTNAGETALMEETDNVAVGANQFLDDFAVSAADRANKLRGDHRVFQLTEQIAQICACLLNAFDGTVAAIVAAAAGTGTS</sequence>